<evidence type="ECO:0000256" key="5">
    <source>
        <dbReference type="ARBA" id="ARBA00023004"/>
    </source>
</evidence>
<keyword evidence="5" id="KW-0408">Iron</keyword>
<evidence type="ECO:0000256" key="4">
    <source>
        <dbReference type="ARBA" id="ARBA00022496"/>
    </source>
</evidence>
<dbReference type="SUPFAM" id="SSF52540">
    <property type="entry name" value="P-loop containing nucleoside triphosphate hydrolases"/>
    <property type="match status" value="1"/>
</dbReference>
<dbReference type="InterPro" id="IPR038729">
    <property type="entry name" value="Rad50/SbcC_AAA"/>
</dbReference>
<dbReference type="Gene3D" id="3.40.50.300">
    <property type="entry name" value="P-loop containing nucleotide triphosphate hydrolases"/>
    <property type="match status" value="2"/>
</dbReference>
<dbReference type="HOGENOM" id="CLU_079631_2_0_4"/>
<dbReference type="EMBL" id="AYXT01000009">
    <property type="protein sequence ID" value="ETF03263.1"/>
    <property type="molecule type" value="Genomic_DNA"/>
</dbReference>
<dbReference type="InterPro" id="IPR003593">
    <property type="entry name" value="AAA+_ATPase"/>
</dbReference>
<dbReference type="AlphaFoldDB" id="V8QV76"/>
<keyword evidence="2" id="KW-0813">Transport</keyword>
<dbReference type="eggNOG" id="COG3910">
    <property type="taxonomic scope" value="Bacteria"/>
</dbReference>
<reference evidence="9 10" key="1">
    <citation type="journal article" date="2014" name="Genome Announc.">
        <title>Draft Genome Sequence of Advenella kashmirensis Strain W13003, a Polycyclic Aromatic Hydrocarbon-Degrading Bacterium.</title>
        <authorList>
            <person name="Wang X."/>
            <person name="Jin D."/>
            <person name="Zhou L."/>
            <person name="Wu L."/>
            <person name="An W."/>
            <person name="Zhao L."/>
        </authorList>
    </citation>
    <scope>NUCLEOTIDE SEQUENCE [LARGE SCALE GENOMIC DNA]</scope>
    <source>
        <strain evidence="9 10">W13003</strain>
    </source>
</reference>
<dbReference type="GO" id="GO:0006302">
    <property type="term" value="P:double-strand break repair"/>
    <property type="evidence" value="ECO:0007669"/>
    <property type="project" value="InterPro"/>
</dbReference>
<dbReference type="GO" id="GO:0006826">
    <property type="term" value="P:iron ion transport"/>
    <property type="evidence" value="ECO:0007669"/>
    <property type="project" value="UniProtKB-KW"/>
</dbReference>
<dbReference type="SMART" id="SM00382">
    <property type="entry name" value="AAA"/>
    <property type="match status" value="1"/>
</dbReference>
<dbReference type="PANTHER" id="PTHR42771:SF2">
    <property type="entry name" value="IRON(3+)-HYDROXAMATE IMPORT ATP-BINDING PROTEIN FHUC"/>
    <property type="match status" value="1"/>
</dbReference>
<keyword evidence="7" id="KW-0472">Membrane</keyword>
<dbReference type="PANTHER" id="PTHR42771">
    <property type="entry name" value="IRON(3+)-HYDROXAMATE IMPORT ATP-BINDING PROTEIN FHUC"/>
    <property type="match status" value="1"/>
</dbReference>
<feature type="domain" description="AAA+ ATPase" evidence="8">
    <location>
        <begin position="38"/>
        <end position="215"/>
    </location>
</feature>
<evidence type="ECO:0000256" key="6">
    <source>
        <dbReference type="ARBA" id="ARBA00023065"/>
    </source>
</evidence>
<keyword evidence="3" id="KW-1003">Cell membrane</keyword>
<dbReference type="GO" id="GO:0016887">
    <property type="term" value="F:ATP hydrolysis activity"/>
    <property type="evidence" value="ECO:0007669"/>
    <property type="project" value="InterPro"/>
</dbReference>
<protein>
    <submittedName>
        <fullName evidence="9">ATPase AAA</fullName>
    </submittedName>
</protein>
<evidence type="ECO:0000256" key="1">
    <source>
        <dbReference type="ARBA" id="ARBA00004202"/>
    </source>
</evidence>
<dbReference type="Proteomes" id="UP000018733">
    <property type="component" value="Unassembled WGS sequence"/>
</dbReference>
<dbReference type="Pfam" id="PF13476">
    <property type="entry name" value="AAA_23"/>
    <property type="match status" value="1"/>
</dbReference>
<dbReference type="PATRIC" id="fig|1424334.3.peg.2157"/>
<dbReference type="GO" id="GO:0005524">
    <property type="term" value="F:ATP binding"/>
    <property type="evidence" value="ECO:0007669"/>
    <property type="project" value="InterPro"/>
</dbReference>
<keyword evidence="10" id="KW-1185">Reference proteome</keyword>
<comment type="caution">
    <text evidence="9">The sequence shown here is derived from an EMBL/GenBank/DDBJ whole genome shotgun (WGS) entry which is preliminary data.</text>
</comment>
<accession>V8QV76</accession>
<dbReference type="STRING" id="1424334.W822_10720"/>
<gene>
    <name evidence="9" type="ORF">W822_10720</name>
</gene>
<sequence>MNNQFLKHVDFLRDKVNSHDCYPYNLPAVRALQRLDFHPKITYFVGENGSGKSTLLEAIAVAFGFNPEGGTRNFTFNTRTSHSSLADHIRLAKGFRPRTGFFLRAESFFNLATEIENLDEDEDGGPPVIDFYGGVSLHEQSHGESFMALLTHKFGGKGLYILDEPESALSPQRQLAALFRIHDLVEAGSQFLIATHSPILLAYPESTIYQFSDTGIETPAYENTETYQVMKAFINDPQKMLRFMQGNN</sequence>
<organism evidence="9 10">
    <name type="scientific">Advenella kashmirensis W13003</name>
    <dbReference type="NCBI Taxonomy" id="1424334"/>
    <lineage>
        <taxon>Bacteria</taxon>
        <taxon>Pseudomonadati</taxon>
        <taxon>Pseudomonadota</taxon>
        <taxon>Betaproteobacteria</taxon>
        <taxon>Burkholderiales</taxon>
        <taxon>Alcaligenaceae</taxon>
    </lineage>
</organism>
<proteinExistence type="predicted"/>
<dbReference type="InterPro" id="IPR051535">
    <property type="entry name" value="Siderophore_ABC-ATPase"/>
</dbReference>
<keyword evidence="4" id="KW-0410">Iron transport</keyword>
<evidence type="ECO:0000256" key="2">
    <source>
        <dbReference type="ARBA" id="ARBA00022448"/>
    </source>
</evidence>
<evidence type="ECO:0000313" key="9">
    <source>
        <dbReference type="EMBL" id="ETF03263.1"/>
    </source>
</evidence>
<comment type="subcellular location">
    <subcellularLocation>
        <location evidence="1">Cell membrane</location>
        <topology evidence="1">Peripheral membrane protein</topology>
    </subcellularLocation>
</comment>
<dbReference type="InterPro" id="IPR027417">
    <property type="entry name" value="P-loop_NTPase"/>
</dbReference>
<evidence type="ECO:0000259" key="8">
    <source>
        <dbReference type="SMART" id="SM00382"/>
    </source>
</evidence>
<evidence type="ECO:0000313" key="10">
    <source>
        <dbReference type="Proteomes" id="UP000018733"/>
    </source>
</evidence>
<dbReference type="GO" id="GO:0005886">
    <property type="term" value="C:plasma membrane"/>
    <property type="evidence" value="ECO:0007669"/>
    <property type="project" value="UniProtKB-SubCell"/>
</dbReference>
<name>V8QV76_9BURK</name>
<keyword evidence="6" id="KW-0406">Ion transport</keyword>
<evidence type="ECO:0000256" key="7">
    <source>
        <dbReference type="ARBA" id="ARBA00023136"/>
    </source>
</evidence>
<evidence type="ECO:0000256" key="3">
    <source>
        <dbReference type="ARBA" id="ARBA00022475"/>
    </source>
</evidence>
<dbReference type="InterPro" id="IPR003959">
    <property type="entry name" value="ATPase_AAA_core"/>
</dbReference>
<dbReference type="Pfam" id="PF13304">
    <property type="entry name" value="AAA_21"/>
    <property type="match status" value="1"/>
</dbReference>